<feature type="non-terminal residue" evidence="2">
    <location>
        <position position="530"/>
    </location>
</feature>
<gene>
    <name evidence="2" type="ORF">CA984_43945</name>
</gene>
<feature type="region of interest" description="Disordered" evidence="1">
    <location>
        <begin position="46"/>
        <end position="84"/>
    </location>
</feature>
<feature type="compositionally biased region" description="Low complexity" evidence="1">
    <location>
        <begin position="71"/>
        <end position="84"/>
    </location>
</feature>
<protein>
    <submittedName>
        <fullName evidence="2">Uncharacterized protein</fullName>
    </submittedName>
</protein>
<dbReference type="Proteomes" id="UP000194761">
    <property type="component" value="Unassembled WGS sequence"/>
</dbReference>
<keyword evidence="3" id="KW-1185">Reference proteome</keyword>
<comment type="caution">
    <text evidence="2">The sequence shown here is derived from an EMBL/GenBank/DDBJ whole genome shotgun (WGS) entry which is preliminary data.</text>
</comment>
<dbReference type="AlphaFoldDB" id="A0A243Q4B7"/>
<dbReference type="EMBL" id="NGFP01000493">
    <property type="protein sequence ID" value="OUC76210.1"/>
    <property type="molecule type" value="Genomic_DNA"/>
</dbReference>
<evidence type="ECO:0000313" key="2">
    <source>
        <dbReference type="EMBL" id="OUC76210.1"/>
    </source>
</evidence>
<accession>A0A243Q4B7</accession>
<evidence type="ECO:0000313" key="3">
    <source>
        <dbReference type="Proteomes" id="UP000194761"/>
    </source>
</evidence>
<evidence type="ECO:0000256" key="1">
    <source>
        <dbReference type="SAM" id="MobiDB-lite"/>
    </source>
</evidence>
<organism evidence="2 3">
    <name type="scientific">Streptosporangium minutum</name>
    <dbReference type="NCBI Taxonomy" id="569862"/>
    <lineage>
        <taxon>Bacteria</taxon>
        <taxon>Bacillati</taxon>
        <taxon>Actinomycetota</taxon>
        <taxon>Actinomycetes</taxon>
        <taxon>Streptosporangiales</taxon>
        <taxon>Streptosporangiaceae</taxon>
        <taxon>Streptosporangium</taxon>
    </lineage>
</organism>
<sequence length="530" mass="56473">MGVFRYVNGRRDRLPVLVLLVAGLVTGGGQPSQWGLADQAGREARWEPAGQTGQGARWAAGGPTGQTEPRAATATGLTSTAGTGTAAEPTFADYVAGLKADVARAWPRAGTLFPGADFSRLVLLVSDGRQAAVITAEGVTPTSVAEMERRGVAVPELIAPAEWDGRHAVAINTALGRLRFEPGPDGQGIGPVLTVFDKITHEAFRFYVQGFALGPDRIWPSLRAEGRRATEYPLRAAPRLYRAMIYNELREAYRAPATRPARLAAAAYWAERWAREFPAERRGIAVVDIDAGTAEYVGKSAVAMAAATPPGGRREQRAFLLNELLKPATGGTDSVDLESYPIGLAAGLVADDLGLDWKAAVVNGPDTPLDLVVRGVTPSARPEPAGLRRTIDEQVAQANTEIAMDLDPAIAAFRDPRTALLLIPPPPEGTQPEPRSLSGEYIVERVPGTVYRRFTQKLRVNSGVLEAKELSVFADQVDGVDYTIIPFDPTGGDSPLSGDAFDDVFTAQAPGFGLSALRGRRDQQQGGPRV</sequence>
<reference evidence="2 3" key="1">
    <citation type="submission" date="2017-05" db="EMBL/GenBank/DDBJ databases">
        <title>Biotechnological potential of actinobacteria isolated from South African environments.</title>
        <authorList>
            <person name="Le Roes-Hill M."/>
            <person name="Prins A."/>
            <person name="Durrell K.A."/>
        </authorList>
    </citation>
    <scope>NUCLEOTIDE SEQUENCE [LARGE SCALE GENOMIC DNA]</scope>
    <source>
        <strain evidence="2">M26</strain>
    </source>
</reference>
<name>A0A243Q4B7_9ACTN</name>
<proteinExistence type="predicted"/>